<evidence type="ECO:0000313" key="7">
    <source>
        <dbReference type="EMBL" id="SEK92961.1"/>
    </source>
</evidence>
<proteinExistence type="predicted"/>
<dbReference type="EC" id="2.7.1.35" evidence="1"/>
<name>A0A1H7L1Q9_9EURY</name>
<evidence type="ECO:0000259" key="6">
    <source>
        <dbReference type="Pfam" id="PF08543"/>
    </source>
</evidence>
<reference evidence="7 8" key="1">
    <citation type="submission" date="2016-10" db="EMBL/GenBank/DDBJ databases">
        <authorList>
            <person name="de Groot N.N."/>
        </authorList>
    </citation>
    <scope>NUCLEOTIDE SEQUENCE [LARGE SCALE GENOMIC DNA]</scope>
    <source>
        <strain evidence="7 8">DSM 11978</strain>
    </source>
</reference>
<evidence type="ECO:0000256" key="3">
    <source>
        <dbReference type="ARBA" id="ARBA00022741"/>
    </source>
</evidence>
<sequence length="304" mass="33510">MSKENIEKNEINNSNAPILYKRHEDYIPRVAAIHDLCGYGKCSLGVAIPVLSAAGCDVCPVPTGLFSNHTGYPTWYMHDTTEILNDYLNTWKEIDIDIDAVYSGFLGSDEQVEVIKSVYETYPHALKVVDPVMADHGQVYPTYDDDLCQAMASLACEADILTPNLTEAAIILGEPIGEKWRGANIDDEEAHRILNALLDHGAKYVVLKGIQREDGIIRNFVGGKDMDISEASNEFLPYMLHGTGDLYASSLLAAVMVGKDLFESVEFAGNITHDAMIVSSKQPNFQDRGVNFESLLGQVTDLFI</sequence>
<dbReference type="SUPFAM" id="SSF53613">
    <property type="entry name" value="Ribokinase-like"/>
    <property type="match status" value="1"/>
</dbReference>
<evidence type="ECO:0000256" key="5">
    <source>
        <dbReference type="ARBA" id="ARBA00022840"/>
    </source>
</evidence>
<dbReference type="PANTHER" id="PTHR10534:SF2">
    <property type="entry name" value="PYRIDOXAL KINASE"/>
    <property type="match status" value="1"/>
</dbReference>
<evidence type="ECO:0000256" key="2">
    <source>
        <dbReference type="ARBA" id="ARBA00022679"/>
    </source>
</evidence>
<dbReference type="GO" id="GO:0009443">
    <property type="term" value="P:pyridoxal 5'-phosphate salvage"/>
    <property type="evidence" value="ECO:0007669"/>
    <property type="project" value="InterPro"/>
</dbReference>
<keyword evidence="5" id="KW-0067">ATP-binding</keyword>
<organism evidence="7 8">
    <name type="scientific">Methanobrevibacter gottschalkii</name>
    <dbReference type="NCBI Taxonomy" id="190974"/>
    <lineage>
        <taxon>Archaea</taxon>
        <taxon>Methanobacteriati</taxon>
        <taxon>Methanobacteriota</taxon>
        <taxon>Methanomada group</taxon>
        <taxon>Methanobacteria</taxon>
        <taxon>Methanobacteriales</taxon>
        <taxon>Methanobacteriaceae</taxon>
        <taxon>Methanobrevibacter</taxon>
    </lineage>
</organism>
<dbReference type="Gene3D" id="3.40.1190.20">
    <property type="match status" value="1"/>
</dbReference>
<protein>
    <recommendedName>
        <fullName evidence="1">pyridoxal kinase</fullName>
        <ecNumber evidence="1">2.7.1.35</ecNumber>
    </recommendedName>
</protein>
<dbReference type="PANTHER" id="PTHR10534">
    <property type="entry name" value="PYRIDOXAL KINASE"/>
    <property type="match status" value="1"/>
</dbReference>
<dbReference type="EMBL" id="FOAK01000007">
    <property type="protein sequence ID" value="SEK92961.1"/>
    <property type="molecule type" value="Genomic_DNA"/>
</dbReference>
<dbReference type="STRING" id="190974.SAMN05216439_1679"/>
<dbReference type="GO" id="GO:0008478">
    <property type="term" value="F:pyridoxal kinase activity"/>
    <property type="evidence" value="ECO:0007669"/>
    <property type="project" value="UniProtKB-EC"/>
</dbReference>
<evidence type="ECO:0000256" key="4">
    <source>
        <dbReference type="ARBA" id="ARBA00022777"/>
    </source>
</evidence>
<keyword evidence="2" id="KW-0808">Transferase</keyword>
<dbReference type="AlphaFoldDB" id="A0A1H7L1Q9"/>
<keyword evidence="3" id="KW-0547">Nucleotide-binding</keyword>
<gene>
    <name evidence="7" type="ORF">SAMN05216439_1679</name>
</gene>
<dbReference type="RefSeq" id="WP_069575068.1">
    <property type="nucleotide sequence ID" value="NZ_FOAK01000007.1"/>
</dbReference>
<dbReference type="CDD" id="cd01173">
    <property type="entry name" value="pyridoxal_pyridoxamine_kinase"/>
    <property type="match status" value="1"/>
</dbReference>
<dbReference type="InterPro" id="IPR004625">
    <property type="entry name" value="PyrdxlKinase"/>
</dbReference>
<accession>A0A1H7L1Q9</accession>
<dbReference type="Pfam" id="PF08543">
    <property type="entry name" value="Phos_pyr_kin"/>
    <property type="match status" value="1"/>
</dbReference>
<dbReference type="InterPro" id="IPR029056">
    <property type="entry name" value="Ribokinase-like"/>
</dbReference>
<dbReference type="OrthoDB" id="359137at2157"/>
<evidence type="ECO:0000256" key="1">
    <source>
        <dbReference type="ARBA" id="ARBA00012104"/>
    </source>
</evidence>
<dbReference type="GO" id="GO:0005829">
    <property type="term" value="C:cytosol"/>
    <property type="evidence" value="ECO:0007669"/>
    <property type="project" value="TreeGrafter"/>
</dbReference>
<feature type="domain" description="Pyridoxamine kinase/Phosphomethylpyrimidine kinase" evidence="6">
    <location>
        <begin position="53"/>
        <end position="277"/>
    </location>
</feature>
<dbReference type="Proteomes" id="UP000199506">
    <property type="component" value="Unassembled WGS sequence"/>
</dbReference>
<dbReference type="GO" id="GO:0005524">
    <property type="term" value="F:ATP binding"/>
    <property type="evidence" value="ECO:0007669"/>
    <property type="project" value="UniProtKB-KW"/>
</dbReference>
<dbReference type="InterPro" id="IPR013749">
    <property type="entry name" value="PM/HMP-P_kinase-1"/>
</dbReference>
<keyword evidence="4 7" id="KW-0418">Kinase</keyword>
<evidence type="ECO:0000313" key="8">
    <source>
        <dbReference type="Proteomes" id="UP000199506"/>
    </source>
</evidence>